<organism evidence="5 6">
    <name type="scientific">Trichonephila inaurata madagascariensis</name>
    <dbReference type="NCBI Taxonomy" id="2747483"/>
    <lineage>
        <taxon>Eukaryota</taxon>
        <taxon>Metazoa</taxon>
        <taxon>Ecdysozoa</taxon>
        <taxon>Arthropoda</taxon>
        <taxon>Chelicerata</taxon>
        <taxon>Arachnida</taxon>
        <taxon>Araneae</taxon>
        <taxon>Araneomorphae</taxon>
        <taxon>Entelegynae</taxon>
        <taxon>Araneoidea</taxon>
        <taxon>Nephilidae</taxon>
        <taxon>Trichonephila</taxon>
        <taxon>Trichonephila inaurata</taxon>
    </lineage>
</organism>
<evidence type="ECO:0000313" key="5">
    <source>
        <dbReference type="EMBL" id="GFY56898.1"/>
    </source>
</evidence>
<evidence type="ECO:0000313" key="6">
    <source>
        <dbReference type="Proteomes" id="UP000886998"/>
    </source>
</evidence>
<dbReference type="Gene3D" id="3.60.10.10">
    <property type="entry name" value="Endonuclease/exonuclease/phosphatase"/>
    <property type="match status" value="1"/>
</dbReference>
<name>A0A8X7C7P4_9ARAC</name>
<dbReference type="PANTHER" id="PTHR12997:SF2">
    <property type="entry name" value="INOSITOL POLYPHOSPHATE-5-PHOSPHATASE A"/>
    <property type="match status" value="1"/>
</dbReference>
<comment type="caution">
    <text evidence="5">The sequence shown here is derived from an EMBL/GenBank/DDBJ whole genome shotgun (WGS) entry which is preliminary data.</text>
</comment>
<dbReference type="OrthoDB" id="5780965at2759"/>
<dbReference type="Proteomes" id="UP000886998">
    <property type="component" value="Unassembled WGS sequence"/>
</dbReference>
<accession>A0A8X7C7P4</accession>
<proteinExistence type="inferred from homology"/>
<dbReference type="InterPro" id="IPR000300">
    <property type="entry name" value="IPPc"/>
</dbReference>
<dbReference type="EMBL" id="BMAV01011191">
    <property type="protein sequence ID" value="GFY56898.1"/>
    <property type="molecule type" value="Genomic_DNA"/>
</dbReference>
<evidence type="ECO:0000256" key="1">
    <source>
        <dbReference type="ARBA" id="ARBA00012997"/>
    </source>
</evidence>
<sequence length="450" mass="52286">MEELVSFLLVSANVGSIFEDPENLLKTWLKEFLMVVKRSDPKFLALHCQEVGGKYSKDSMKLVEEFVRALMTSEELHHFGQIRLFLDENFTDSAKYTALGNLYFVHNSLKDVQIWDFIENKFKSAAGKEVHNGNIEDVGTKEKVKFPLMLFPESKLSRKGFMRTRWRVGCAVFDLVNIHLFHDACNFTAIEKFPSRYSEVRQTALVYTFQRFNQGNERVPLFIFGDFNFRLDTKGLVQKLTKKAIPVYVKSAKNELEKILYKDKLNEDKVVLTVGKKYFELDDHEATFAGNEKWLQEYDKEPKPFEKDLFEFEISFPPSYPYNEDTSGTSYMRTRCPSWCDRIFLSRSALSLVNMNPLENGKPPVLYELVGEGMGVGDHKPVMLLCSLRCYPGESHRALRNEYKTERSGSTNSELRNLNHLVHDHLKNHQVTSKIIIKSECQHFGYKYVY</sequence>
<evidence type="ECO:0000256" key="2">
    <source>
        <dbReference type="ARBA" id="ARBA00022801"/>
    </source>
</evidence>
<dbReference type="GO" id="GO:0004445">
    <property type="term" value="F:inositol-polyphosphate 5-phosphatase activity"/>
    <property type="evidence" value="ECO:0007669"/>
    <property type="project" value="UniProtKB-EC"/>
</dbReference>
<dbReference type="InterPro" id="IPR039737">
    <property type="entry name" value="INPP5A"/>
</dbReference>
<dbReference type="Pfam" id="PF22669">
    <property type="entry name" value="Exo_endo_phos2"/>
    <property type="match status" value="2"/>
</dbReference>
<dbReference type="SMART" id="SM00128">
    <property type="entry name" value="IPPc"/>
    <property type="match status" value="1"/>
</dbReference>
<evidence type="ECO:0000259" key="4">
    <source>
        <dbReference type="SMART" id="SM00128"/>
    </source>
</evidence>
<keyword evidence="2" id="KW-0378">Hydrolase</keyword>
<dbReference type="SUPFAM" id="SSF56219">
    <property type="entry name" value="DNase I-like"/>
    <property type="match status" value="1"/>
</dbReference>
<dbReference type="GO" id="GO:0046856">
    <property type="term" value="P:phosphatidylinositol dephosphorylation"/>
    <property type="evidence" value="ECO:0007669"/>
    <property type="project" value="InterPro"/>
</dbReference>
<dbReference type="PANTHER" id="PTHR12997">
    <property type="entry name" value="TYPE I INOSITOL-1,4,5-TRISPHOSPHATE 5-PHOSPHATASE"/>
    <property type="match status" value="1"/>
</dbReference>
<protein>
    <recommendedName>
        <fullName evidence="1">inositol-polyphosphate 5-phosphatase</fullName>
        <ecNumber evidence="1">3.1.3.56</ecNumber>
    </recommendedName>
</protein>
<dbReference type="AlphaFoldDB" id="A0A8X7C7P4"/>
<feature type="domain" description="Inositol polyphosphate-related phosphatase" evidence="4">
    <location>
        <begin position="3"/>
        <end position="394"/>
    </location>
</feature>
<gene>
    <name evidence="5" type="primary">INPP5A</name>
    <name evidence="5" type="ORF">TNIN_354181</name>
</gene>
<comment type="similarity">
    <text evidence="3">Belongs to the inositol 1,4,5-trisphosphate 5-phosphatase type I family.</text>
</comment>
<dbReference type="InterPro" id="IPR036691">
    <property type="entry name" value="Endo/exonu/phosph_ase_sf"/>
</dbReference>
<reference evidence="5" key="1">
    <citation type="submission" date="2020-08" db="EMBL/GenBank/DDBJ databases">
        <title>Multicomponent nature underlies the extraordinary mechanical properties of spider dragline silk.</title>
        <authorList>
            <person name="Kono N."/>
            <person name="Nakamura H."/>
            <person name="Mori M."/>
            <person name="Yoshida Y."/>
            <person name="Ohtoshi R."/>
            <person name="Malay A.D."/>
            <person name="Moran D.A.P."/>
            <person name="Tomita M."/>
            <person name="Numata K."/>
            <person name="Arakawa K."/>
        </authorList>
    </citation>
    <scope>NUCLEOTIDE SEQUENCE</scope>
</reference>
<dbReference type="EC" id="3.1.3.56" evidence="1"/>
<keyword evidence="6" id="KW-1185">Reference proteome</keyword>
<evidence type="ECO:0000256" key="3">
    <source>
        <dbReference type="ARBA" id="ARBA00023599"/>
    </source>
</evidence>